<evidence type="ECO:0000256" key="1">
    <source>
        <dbReference type="SAM" id="MobiDB-lite"/>
    </source>
</evidence>
<organism evidence="2 3">
    <name type="scientific">Mycena alexandri</name>
    <dbReference type="NCBI Taxonomy" id="1745969"/>
    <lineage>
        <taxon>Eukaryota</taxon>
        <taxon>Fungi</taxon>
        <taxon>Dikarya</taxon>
        <taxon>Basidiomycota</taxon>
        <taxon>Agaricomycotina</taxon>
        <taxon>Agaricomycetes</taxon>
        <taxon>Agaricomycetidae</taxon>
        <taxon>Agaricales</taxon>
        <taxon>Marasmiineae</taxon>
        <taxon>Mycenaceae</taxon>
        <taxon>Mycena</taxon>
    </lineage>
</organism>
<feature type="region of interest" description="Disordered" evidence="1">
    <location>
        <begin position="132"/>
        <end position="158"/>
    </location>
</feature>
<dbReference type="Proteomes" id="UP001218188">
    <property type="component" value="Unassembled WGS sequence"/>
</dbReference>
<evidence type="ECO:0000313" key="3">
    <source>
        <dbReference type="Proteomes" id="UP001218188"/>
    </source>
</evidence>
<comment type="caution">
    <text evidence="2">The sequence shown here is derived from an EMBL/GenBank/DDBJ whole genome shotgun (WGS) entry which is preliminary data.</text>
</comment>
<gene>
    <name evidence="2" type="ORF">C8F04DRAFT_951025</name>
</gene>
<sequence length="385" mass="43873">VRGILDFIEYAHFETHTDASLKKLEEAWLLFHANKIIFRTKKIRDDFDIPKIHSMQHYVDMIRALGTADGYNTELSEHLHIDCAKLGYAASSRKEYIRQMTTWLTRREAIDRFASYLQWAMPGYLLELNDAPQVDSDSDSENSDSDEPEDDIDPPSNVASTYTIAKKASFPRVSVTSLEQEYGASNFLAHLETFLCAEDILPRQFNDISASFPVYKRVVVKIPAVVQVSTSVSNDTIRATRATPSRGLKRVVPAHFDTVLARKEAPVGPQPRLSLEGLFACRVRVIFALPVEYGRLNVPLAYVEWYKPLTQLDTDLGMYKIAPAFQNHHRRASIIPVTQISRSCHLIPRFPGAVDRTLSTDDVLDRCTSFYLNCYLRHIHRLRVI</sequence>
<feature type="non-terminal residue" evidence="2">
    <location>
        <position position="1"/>
    </location>
</feature>
<reference evidence="2" key="1">
    <citation type="submission" date="2023-03" db="EMBL/GenBank/DDBJ databases">
        <title>Massive genome expansion in bonnet fungi (Mycena s.s.) driven by repeated elements and novel gene families across ecological guilds.</title>
        <authorList>
            <consortium name="Lawrence Berkeley National Laboratory"/>
            <person name="Harder C.B."/>
            <person name="Miyauchi S."/>
            <person name="Viragh M."/>
            <person name="Kuo A."/>
            <person name="Thoen E."/>
            <person name="Andreopoulos B."/>
            <person name="Lu D."/>
            <person name="Skrede I."/>
            <person name="Drula E."/>
            <person name="Henrissat B."/>
            <person name="Morin E."/>
            <person name="Kohler A."/>
            <person name="Barry K."/>
            <person name="LaButti K."/>
            <person name="Morin E."/>
            <person name="Salamov A."/>
            <person name="Lipzen A."/>
            <person name="Mereny Z."/>
            <person name="Hegedus B."/>
            <person name="Baldrian P."/>
            <person name="Stursova M."/>
            <person name="Weitz H."/>
            <person name="Taylor A."/>
            <person name="Grigoriev I.V."/>
            <person name="Nagy L.G."/>
            <person name="Martin F."/>
            <person name="Kauserud H."/>
        </authorList>
    </citation>
    <scope>NUCLEOTIDE SEQUENCE</scope>
    <source>
        <strain evidence="2">CBHHK200</strain>
    </source>
</reference>
<proteinExistence type="predicted"/>
<name>A0AAD6T3P3_9AGAR</name>
<feature type="compositionally biased region" description="Acidic residues" evidence="1">
    <location>
        <begin position="136"/>
        <end position="153"/>
    </location>
</feature>
<protein>
    <submittedName>
        <fullName evidence="2">Uncharacterized protein</fullName>
    </submittedName>
</protein>
<dbReference type="EMBL" id="JARJCM010000031">
    <property type="protein sequence ID" value="KAJ7038627.1"/>
    <property type="molecule type" value="Genomic_DNA"/>
</dbReference>
<evidence type="ECO:0000313" key="2">
    <source>
        <dbReference type="EMBL" id="KAJ7038627.1"/>
    </source>
</evidence>
<keyword evidence="3" id="KW-1185">Reference proteome</keyword>
<accession>A0AAD6T3P3</accession>
<dbReference type="AlphaFoldDB" id="A0AAD6T3P3"/>